<proteinExistence type="predicted"/>
<evidence type="ECO:0000313" key="3">
    <source>
        <dbReference type="Proteomes" id="UP000324897"/>
    </source>
</evidence>
<comment type="caution">
    <text evidence="2">The sequence shown here is derived from an EMBL/GenBank/DDBJ whole genome shotgun (WGS) entry which is preliminary data.</text>
</comment>
<evidence type="ECO:0000256" key="1">
    <source>
        <dbReference type="SAM" id="MobiDB-lite"/>
    </source>
</evidence>
<dbReference type="PANTHER" id="PTHR13413:SF0">
    <property type="entry name" value="YLP MOTIF-CONTAINING PROTEIN 1"/>
    <property type="match status" value="1"/>
</dbReference>
<dbReference type="OrthoDB" id="513595at2759"/>
<dbReference type="GO" id="GO:0032204">
    <property type="term" value="P:regulation of telomere maintenance"/>
    <property type="evidence" value="ECO:0007669"/>
    <property type="project" value="TreeGrafter"/>
</dbReference>
<dbReference type="Proteomes" id="UP000324897">
    <property type="component" value="Unassembled WGS sequence"/>
</dbReference>
<organism evidence="2 3">
    <name type="scientific">Eragrostis curvula</name>
    <name type="common">weeping love grass</name>
    <dbReference type="NCBI Taxonomy" id="38414"/>
    <lineage>
        <taxon>Eukaryota</taxon>
        <taxon>Viridiplantae</taxon>
        <taxon>Streptophyta</taxon>
        <taxon>Embryophyta</taxon>
        <taxon>Tracheophyta</taxon>
        <taxon>Spermatophyta</taxon>
        <taxon>Magnoliopsida</taxon>
        <taxon>Liliopsida</taxon>
        <taxon>Poales</taxon>
        <taxon>Poaceae</taxon>
        <taxon>PACMAD clade</taxon>
        <taxon>Chloridoideae</taxon>
        <taxon>Eragrostideae</taxon>
        <taxon>Eragrostidinae</taxon>
        <taxon>Eragrostis</taxon>
    </lineage>
</organism>
<feature type="compositionally biased region" description="Polar residues" evidence="1">
    <location>
        <begin position="115"/>
        <end position="127"/>
    </location>
</feature>
<dbReference type="GO" id="GO:0005634">
    <property type="term" value="C:nucleus"/>
    <property type="evidence" value="ECO:0007669"/>
    <property type="project" value="InterPro"/>
</dbReference>
<dbReference type="AlphaFoldDB" id="A0A5J9SJQ2"/>
<gene>
    <name evidence="2" type="ORF">EJB05_55401</name>
</gene>
<name>A0A5J9SJQ2_9POAL</name>
<dbReference type="Gramene" id="TVT99225">
    <property type="protein sequence ID" value="TVT99225"/>
    <property type="gene ID" value="EJB05_55401"/>
</dbReference>
<feature type="region of interest" description="Disordered" evidence="1">
    <location>
        <begin position="115"/>
        <end position="138"/>
    </location>
</feature>
<evidence type="ECO:0000313" key="2">
    <source>
        <dbReference type="EMBL" id="TVT99225.1"/>
    </source>
</evidence>
<feature type="non-terminal residue" evidence="2">
    <location>
        <position position="1"/>
    </location>
</feature>
<dbReference type="EMBL" id="RWGY01000741">
    <property type="protein sequence ID" value="TVT99225.1"/>
    <property type="molecule type" value="Genomic_DNA"/>
</dbReference>
<protein>
    <submittedName>
        <fullName evidence="2">Uncharacterized protein</fullName>
    </submittedName>
</protein>
<dbReference type="InterPro" id="IPR026314">
    <property type="entry name" value="YLP_motif_con_p1"/>
</dbReference>
<dbReference type="PANTHER" id="PTHR13413">
    <property type="entry name" value="YLP MOTIF CONTAINING PROTEIN NUCLEAR PROTEIN ZAP"/>
    <property type="match status" value="1"/>
</dbReference>
<keyword evidence="3" id="KW-1185">Reference proteome</keyword>
<reference evidence="2 3" key="1">
    <citation type="journal article" date="2019" name="Sci. Rep.">
        <title>A high-quality genome of Eragrostis curvula grass provides insights into Poaceae evolution and supports new strategies to enhance forage quality.</title>
        <authorList>
            <person name="Carballo J."/>
            <person name="Santos B.A.C.M."/>
            <person name="Zappacosta D."/>
            <person name="Garbus I."/>
            <person name="Selva J.P."/>
            <person name="Gallo C.A."/>
            <person name="Diaz A."/>
            <person name="Albertini E."/>
            <person name="Caccamo M."/>
            <person name="Echenique V."/>
        </authorList>
    </citation>
    <scope>NUCLEOTIDE SEQUENCE [LARGE SCALE GENOMIC DNA]</scope>
    <source>
        <strain evidence="3">cv. Victoria</strain>
        <tissue evidence="2">Leaf</tissue>
    </source>
</reference>
<sequence>VKVREVEEDEEDLDGFKELGQSKWSKDFEATEKTENVEKNKHALSGLAQTYGTHHKSVSWVTGYNKYFVLFIYTQSSMYLLLQLEKGGFSIAATKRKFTSSLIIGPGSGYNLVSNPLSEDSTGTKGRTNNENKKRFSEQLRDEGASFRAVFDKRKQRIGVFENGDVE</sequence>
<feature type="compositionally biased region" description="Basic and acidic residues" evidence="1">
    <location>
        <begin position="128"/>
        <end position="138"/>
    </location>
</feature>
<accession>A0A5J9SJQ2</accession>